<gene>
    <name evidence="2" type="ORF">SLEP1_g31398</name>
</gene>
<proteinExistence type="predicted"/>
<name>A0AAV5KB77_9ROSI</name>
<organism evidence="2 3">
    <name type="scientific">Rubroshorea leprosula</name>
    <dbReference type="NCBI Taxonomy" id="152421"/>
    <lineage>
        <taxon>Eukaryota</taxon>
        <taxon>Viridiplantae</taxon>
        <taxon>Streptophyta</taxon>
        <taxon>Embryophyta</taxon>
        <taxon>Tracheophyta</taxon>
        <taxon>Spermatophyta</taxon>
        <taxon>Magnoliopsida</taxon>
        <taxon>eudicotyledons</taxon>
        <taxon>Gunneridae</taxon>
        <taxon>Pentapetalae</taxon>
        <taxon>rosids</taxon>
        <taxon>malvids</taxon>
        <taxon>Malvales</taxon>
        <taxon>Dipterocarpaceae</taxon>
        <taxon>Rubroshorea</taxon>
    </lineage>
</organism>
<accession>A0AAV5KB77</accession>
<feature type="compositionally biased region" description="Basic and acidic residues" evidence="1">
    <location>
        <begin position="27"/>
        <end position="38"/>
    </location>
</feature>
<dbReference type="AlphaFoldDB" id="A0AAV5KB77"/>
<feature type="region of interest" description="Disordered" evidence="1">
    <location>
        <begin position="1"/>
        <end position="85"/>
    </location>
</feature>
<evidence type="ECO:0000256" key="1">
    <source>
        <dbReference type="SAM" id="MobiDB-lite"/>
    </source>
</evidence>
<protein>
    <submittedName>
        <fullName evidence="2">Uncharacterized protein</fullName>
    </submittedName>
</protein>
<dbReference type="EMBL" id="BPVZ01000057">
    <property type="protein sequence ID" value="GKV21415.1"/>
    <property type="molecule type" value="Genomic_DNA"/>
</dbReference>
<keyword evidence="3" id="KW-1185">Reference proteome</keyword>
<sequence>MEAWWLRGDGSGPKRHGSTRKYANADCKSKDRPGEGPTHHYHHWCGDSNNKGLDDKKQQQRQQEQRQRTNQIAVKEEKEMGNKGQ</sequence>
<dbReference type="Proteomes" id="UP001054252">
    <property type="component" value="Unassembled WGS sequence"/>
</dbReference>
<comment type="caution">
    <text evidence="2">The sequence shown here is derived from an EMBL/GenBank/DDBJ whole genome shotgun (WGS) entry which is preliminary data.</text>
</comment>
<evidence type="ECO:0000313" key="3">
    <source>
        <dbReference type="Proteomes" id="UP001054252"/>
    </source>
</evidence>
<feature type="compositionally biased region" description="Basic and acidic residues" evidence="1">
    <location>
        <begin position="74"/>
        <end position="85"/>
    </location>
</feature>
<reference evidence="2 3" key="1">
    <citation type="journal article" date="2021" name="Commun. Biol.">
        <title>The genome of Shorea leprosula (Dipterocarpaceae) highlights the ecological relevance of drought in aseasonal tropical rainforests.</title>
        <authorList>
            <person name="Ng K.K.S."/>
            <person name="Kobayashi M.J."/>
            <person name="Fawcett J.A."/>
            <person name="Hatakeyama M."/>
            <person name="Paape T."/>
            <person name="Ng C.H."/>
            <person name="Ang C.C."/>
            <person name="Tnah L.H."/>
            <person name="Lee C.T."/>
            <person name="Nishiyama T."/>
            <person name="Sese J."/>
            <person name="O'Brien M.J."/>
            <person name="Copetti D."/>
            <person name="Mohd Noor M.I."/>
            <person name="Ong R.C."/>
            <person name="Putra M."/>
            <person name="Sireger I.Z."/>
            <person name="Indrioko S."/>
            <person name="Kosugi Y."/>
            <person name="Izuno A."/>
            <person name="Isagi Y."/>
            <person name="Lee S.L."/>
            <person name="Shimizu K.K."/>
        </authorList>
    </citation>
    <scope>NUCLEOTIDE SEQUENCE [LARGE SCALE GENOMIC DNA]</scope>
    <source>
        <strain evidence="2">214</strain>
    </source>
</reference>
<evidence type="ECO:0000313" key="2">
    <source>
        <dbReference type="EMBL" id="GKV21415.1"/>
    </source>
</evidence>
<feature type="compositionally biased region" description="Basic and acidic residues" evidence="1">
    <location>
        <begin position="52"/>
        <end position="67"/>
    </location>
</feature>